<evidence type="ECO:0000256" key="5">
    <source>
        <dbReference type="ARBA" id="ARBA00023242"/>
    </source>
</evidence>
<dbReference type="InterPro" id="IPR013909">
    <property type="entry name" value="NuBaID_C"/>
</dbReference>
<evidence type="ECO:0000256" key="4">
    <source>
        <dbReference type="ARBA" id="ARBA00022833"/>
    </source>
</evidence>
<accession>A0A5C5FSK8</accession>
<dbReference type="EMBL" id="SOZI01000100">
    <property type="protein sequence ID" value="TNY19309.1"/>
    <property type="molecule type" value="Genomic_DNA"/>
</dbReference>
<evidence type="ECO:0000256" key="2">
    <source>
        <dbReference type="ARBA" id="ARBA00022723"/>
    </source>
</evidence>
<dbReference type="AlphaFoldDB" id="A0A5C5FSK8"/>
<keyword evidence="2" id="KW-0479">Metal-binding</keyword>
<dbReference type="OrthoDB" id="2592092at2759"/>
<organism evidence="9 10">
    <name type="scientific">Rhodotorula diobovata</name>
    <dbReference type="NCBI Taxonomy" id="5288"/>
    <lineage>
        <taxon>Eukaryota</taxon>
        <taxon>Fungi</taxon>
        <taxon>Dikarya</taxon>
        <taxon>Basidiomycota</taxon>
        <taxon>Pucciniomycotina</taxon>
        <taxon>Microbotryomycetes</taxon>
        <taxon>Sporidiobolales</taxon>
        <taxon>Sporidiobolaceae</taxon>
        <taxon>Rhodotorula</taxon>
    </lineage>
</organism>
<feature type="region of interest" description="Disordered" evidence="6">
    <location>
        <begin position="39"/>
        <end position="58"/>
    </location>
</feature>
<feature type="domain" description="NuBaID C-terminal" evidence="8">
    <location>
        <begin position="277"/>
        <end position="376"/>
    </location>
</feature>
<feature type="region of interest" description="Disordered" evidence="6">
    <location>
        <begin position="1"/>
        <end position="21"/>
    </location>
</feature>
<sequence length="470" mass="48835">MSDSAPPLAAPTTSDSRTLTKRKVGEVVSSLDALVRDPLSSAVAKKRKMSSPHPRTSTPKLEAILARSGKHKAVARTAAPPLNYDPTSLPALLARLATYRLASFSPSKPPSLSSLNCALHGWTHTPTTRERVQCTTCAQGVVLLPPSSGETWSSPAGVRLRQEYERLLLAPTGAGHAENCPWRMRPCARGLYRLAGGGLGVQSGGRRRFLEVVGQQARELDERGLGEARLELSQEVQRLVGTEEGRARLVKAVQAIAAASPADGQSANEPPPPTAIAVLLAVFGWTLPAATPTLSRSDSTSSLSSLRSNASTTSSPILSCTLCLRQVLASPYLPTPSSGGGDIAPSTPAKTFDPVKQHQPFCPFVDASAGHAPPVSATATVGQVASKGAGLLKPGWQVRLEAILQRPAGLAADARGAHAGAQESEGPEQGRAAELAATGKTKELLSYVRSLLGPKGSLRSGAKAGGGRAS</sequence>
<keyword evidence="5" id="KW-0539">Nucleus</keyword>
<dbReference type="GO" id="GO:0005634">
    <property type="term" value="C:nucleus"/>
    <property type="evidence" value="ECO:0007669"/>
    <property type="project" value="UniProtKB-SubCell"/>
</dbReference>
<feature type="region of interest" description="Disordered" evidence="6">
    <location>
        <begin position="293"/>
        <end position="314"/>
    </location>
</feature>
<dbReference type="Pfam" id="PF07967">
    <property type="entry name" value="zf-C3HC"/>
    <property type="match status" value="1"/>
</dbReference>
<dbReference type="PANTHER" id="PTHR15835">
    <property type="entry name" value="NUCLEAR-INTERACTING PARTNER OF ALK"/>
    <property type="match status" value="1"/>
</dbReference>
<reference evidence="9 10" key="1">
    <citation type="submission" date="2019-03" db="EMBL/GenBank/DDBJ databases">
        <title>Rhodosporidium diobovatum UCD-FST 08-225 genome sequencing, assembly, and annotation.</title>
        <authorList>
            <person name="Fakankun I.U."/>
            <person name="Fristensky B."/>
            <person name="Levin D.B."/>
        </authorList>
    </citation>
    <scope>NUCLEOTIDE SEQUENCE [LARGE SCALE GENOMIC DNA]</scope>
    <source>
        <strain evidence="9 10">UCD-FST 08-225</strain>
    </source>
</reference>
<protein>
    <submittedName>
        <fullName evidence="9">C3HC zinc finger-like-domain-containing protein</fullName>
    </submittedName>
</protein>
<evidence type="ECO:0000259" key="7">
    <source>
        <dbReference type="Pfam" id="PF07967"/>
    </source>
</evidence>
<feature type="domain" description="C3HC-type" evidence="7">
    <location>
        <begin position="86"/>
        <end position="195"/>
    </location>
</feature>
<evidence type="ECO:0000259" key="8">
    <source>
        <dbReference type="Pfam" id="PF08600"/>
    </source>
</evidence>
<dbReference type="GO" id="GO:0008270">
    <property type="term" value="F:zinc ion binding"/>
    <property type="evidence" value="ECO:0007669"/>
    <property type="project" value="UniProtKB-KW"/>
</dbReference>
<dbReference type="Pfam" id="PF08600">
    <property type="entry name" value="NuBaID_C"/>
    <property type="match status" value="1"/>
</dbReference>
<proteinExistence type="predicted"/>
<evidence type="ECO:0000256" key="6">
    <source>
        <dbReference type="SAM" id="MobiDB-lite"/>
    </source>
</evidence>
<keyword evidence="4" id="KW-0862">Zinc</keyword>
<comment type="caution">
    <text evidence="9">The sequence shown here is derived from an EMBL/GenBank/DDBJ whole genome shotgun (WGS) entry which is preliminary data.</text>
</comment>
<dbReference type="STRING" id="5288.A0A5C5FSK8"/>
<evidence type="ECO:0000256" key="3">
    <source>
        <dbReference type="ARBA" id="ARBA00022771"/>
    </source>
</evidence>
<comment type="subcellular location">
    <subcellularLocation>
        <location evidence="1">Nucleus</location>
    </subcellularLocation>
</comment>
<dbReference type="Proteomes" id="UP000311382">
    <property type="component" value="Unassembled WGS sequence"/>
</dbReference>
<dbReference type="InterPro" id="IPR012935">
    <property type="entry name" value="NuBaID_N"/>
</dbReference>
<evidence type="ECO:0000313" key="10">
    <source>
        <dbReference type="Proteomes" id="UP000311382"/>
    </source>
</evidence>
<evidence type="ECO:0000313" key="9">
    <source>
        <dbReference type="EMBL" id="TNY19309.1"/>
    </source>
</evidence>
<keyword evidence="3" id="KW-0863">Zinc-finger</keyword>
<keyword evidence="10" id="KW-1185">Reference proteome</keyword>
<gene>
    <name evidence="9" type="ORF">DMC30DRAFT_448061</name>
</gene>
<evidence type="ECO:0000256" key="1">
    <source>
        <dbReference type="ARBA" id="ARBA00004123"/>
    </source>
</evidence>
<dbReference type="PANTHER" id="PTHR15835:SF6">
    <property type="entry name" value="ZINC FINGER C3HC-TYPE PROTEIN 1"/>
    <property type="match status" value="1"/>
</dbReference>
<name>A0A5C5FSK8_9BASI</name>